<reference evidence="3" key="1">
    <citation type="journal article" date="2021" name="Front. Plant Sci.">
        <title>Chromosome-Scale Genome Assembly for Chinese Sour Jujube and Insights Into Its Genome Evolution and Domestication Signature.</title>
        <authorList>
            <person name="Shen L.-Y."/>
            <person name="Luo H."/>
            <person name="Wang X.-L."/>
            <person name="Wang X.-M."/>
            <person name="Qiu X.-J."/>
            <person name="Liu H."/>
            <person name="Zhou S.-S."/>
            <person name="Jia K.-H."/>
            <person name="Nie S."/>
            <person name="Bao Y.-T."/>
            <person name="Zhang R.-G."/>
            <person name="Yun Q.-Z."/>
            <person name="Chai Y.-H."/>
            <person name="Lu J.-Y."/>
            <person name="Li Y."/>
            <person name="Zhao S.-W."/>
            <person name="Mao J.-F."/>
            <person name="Jia S.-G."/>
            <person name="Mao Y.-M."/>
        </authorList>
    </citation>
    <scope>NUCLEOTIDE SEQUENCE</scope>
    <source>
        <strain evidence="3">AT0</strain>
        <tissue evidence="3">Leaf</tissue>
    </source>
</reference>
<evidence type="ECO:0000256" key="1">
    <source>
        <dbReference type="SAM" id="MobiDB-lite"/>
    </source>
</evidence>
<feature type="domain" description="WIYLD" evidence="2">
    <location>
        <begin position="9"/>
        <end position="68"/>
    </location>
</feature>
<feature type="region of interest" description="Disordered" evidence="1">
    <location>
        <begin position="71"/>
        <end position="102"/>
    </location>
</feature>
<feature type="domain" description="WIYLD" evidence="2">
    <location>
        <begin position="243"/>
        <end position="302"/>
    </location>
</feature>
<sequence>MAPRARPRKKGNRRLDAALDAMAAMGFSEKLVTQTVNELLKVYGDGGWVFIEEASYLLLINILLKKQNDDYEEKDTSLGDGDRGREDTETSAVGPPTTIESLDSVSLTNDSAEKDCLPTAEAEKRGLENMDLNSGKRSVNFIAGRIVKDIGACKYNMKILGGSQQLVGGVSSGTRKPCHGWLCDDDEDDDLEDLPPDPLPDCLEKPLVGWNGNRKRNRRWDMRPEDIQKVTNPPMTLLVCHQQKGNRRLDAALDAMAAMGFSEKLVSETVDELLKVYGDEGWIFIEETSYLLLINVLLQKQNDNSGQKDTSLRDGERDREDTETSVAGTSATNESLDSVSLSNNYAVKECLPIGEAERGMRNMDLNSGKRNVDFIAGRIVKDSGSAKYHRNILGGSQQLVDGVSTGTRRPCYGWLSEDEEDDHVEPLPQCSEKLLVGWDRKRKRKRRWDKRPEVM</sequence>
<dbReference type="Gene3D" id="1.10.8.850">
    <property type="entry name" value="Histone-lysine N methyltransferase , C-terminal domain-like"/>
    <property type="match status" value="2"/>
</dbReference>
<feature type="compositionally biased region" description="Basic and acidic residues" evidence="1">
    <location>
        <begin position="310"/>
        <end position="322"/>
    </location>
</feature>
<comment type="caution">
    <text evidence="3">The sequence shown here is derived from an EMBL/GenBank/DDBJ whole genome shotgun (WGS) entry which is preliminary data.</text>
</comment>
<evidence type="ECO:0000259" key="2">
    <source>
        <dbReference type="Pfam" id="PF10440"/>
    </source>
</evidence>
<evidence type="ECO:0000313" key="3">
    <source>
        <dbReference type="EMBL" id="KAH7537535.1"/>
    </source>
</evidence>
<dbReference type="Proteomes" id="UP000813462">
    <property type="component" value="Unassembled WGS sequence"/>
</dbReference>
<proteinExistence type="predicted"/>
<protein>
    <recommendedName>
        <fullName evidence="2">WIYLD domain-containing protein</fullName>
    </recommendedName>
</protein>
<dbReference type="EMBL" id="JAEACU010000003">
    <property type="protein sequence ID" value="KAH7537535.1"/>
    <property type="molecule type" value="Genomic_DNA"/>
</dbReference>
<evidence type="ECO:0000313" key="4">
    <source>
        <dbReference type="Proteomes" id="UP000813462"/>
    </source>
</evidence>
<feature type="region of interest" description="Disordered" evidence="1">
    <location>
        <begin position="303"/>
        <end position="335"/>
    </location>
</feature>
<dbReference type="InterPro" id="IPR043017">
    <property type="entry name" value="WIYLD_dom_sf"/>
</dbReference>
<dbReference type="PANTHER" id="PTHR34271">
    <property type="entry name" value="NUCLEOLAR HISTONE METHYLTRANSFERASE-RELATED PROTEIN"/>
    <property type="match status" value="1"/>
</dbReference>
<gene>
    <name evidence="3" type="ORF">FEM48_Zijuj03G0103400</name>
</gene>
<accession>A0A978VPR0</accession>
<feature type="compositionally biased region" description="Basic and acidic residues" evidence="1">
    <location>
        <begin position="71"/>
        <end position="88"/>
    </location>
</feature>
<name>A0A978VPR0_ZIZJJ</name>
<dbReference type="AlphaFoldDB" id="A0A978VPR0"/>
<dbReference type="InterPro" id="IPR018848">
    <property type="entry name" value="WIYLD_domain"/>
</dbReference>
<feature type="compositionally biased region" description="Polar residues" evidence="1">
    <location>
        <begin position="324"/>
        <end position="335"/>
    </location>
</feature>
<dbReference type="Pfam" id="PF10440">
    <property type="entry name" value="WIYLD"/>
    <property type="match status" value="2"/>
</dbReference>
<organism evidence="3 4">
    <name type="scientific">Ziziphus jujuba var. spinosa</name>
    <dbReference type="NCBI Taxonomy" id="714518"/>
    <lineage>
        <taxon>Eukaryota</taxon>
        <taxon>Viridiplantae</taxon>
        <taxon>Streptophyta</taxon>
        <taxon>Embryophyta</taxon>
        <taxon>Tracheophyta</taxon>
        <taxon>Spermatophyta</taxon>
        <taxon>Magnoliopsida</taxon>
        <taxon>eudicotyledons</taxon>
        <taxon>Gunneridae</taxon>
        <taxon>Pentapetalae</taxon>
        <taxon>rosids</taxon>
        <taxon>fabids</taxon>
        <taxon>Rosales</taxon>
        <taxon>Rhamnaceae</taxon>
        <taxon>Paliureae</taxon>
        <taxon>Ziziphus</taxon>
    </lineage>
</organism>
<dbReference type="PANTHER" id="PTHR34271:SF1">
    <property type="entry name" value="NUCLEOLAR HISTONE METHYLTRANSFERASE-RELATED PROTEIN"/>
    <property type="match status" value="1"/>
</dbReference>